<dbReference type="KEGG" id="ppn:Palpr_0493"/>
<dbReference type="EMBL" id="CP002345">
    <property type="protein sequence ID" value="ADQ78652.1"/>
    <property type="molecule type" value="Genomic_DNA"/>
</dbReference>
<dbReference type="PROSITE" id="PS50983">
    <property type="entry name" value="FE_B12_PBP"/>
    <property type="match status" value="1"/>
</dbReference>
<keyword evidence="4" id="KW-1185">Reference proteome</keyword>
<dbReference type="InterPro" id="IPR002491">
    <property type="entry name" value="ABC_transptr_periplasmic_BD"/>
</dbReference>
<proteinExistence type="predicted"/>
<dbReference type="HOGENOM" id="CLU_038034_13_1_10"/>
<feature type="signal peptide" evidence="1">
    <location>
        <begin position="1"/>
        <end position="21"/>
    </location>
</feature>
<protein>
    <submittedName>
        <fullName evidence="3">Periplasmic binding protein</fullName>
    </submittedName>
</protein>
<dbReference type="RefSeq" id="WP_013444021.1">
    <property type="nucleotide sequence ID" value="NC_014734.1"/>
</dbReference>
<dbReference type="InterPro" id="IPR050902">
    <property type="entry name" value="ABC_Transporter_SBP"/>
</dbReference>
<dbReference type="Gene3D" id="3.40.50.1980">
    <property type="entry name" value="Nitrogenase molybdenum iron protein domain"/>
    <property type="match status" value="2"/>
</dbReference>
<dbReference type="PANTHER" id="PTHR30535:SF34">
    <property type="entry name" value="MOLYBDATE-BINDING PROTEIN MOLA"/>
    <property type="match status" value="1"/>
</dbReference>
<reference evidence="3 4" key="2">
    <citation type="journal article" date="2011" name="Stand. Genomic Sci.">
        <title>Complete genome sequence of Paludibacter propionicigenes type strain (WB4).</title>
        <authorList>
            <person name="Gronow S."/>
            <person name="Munk C."/>
            <person name="Lapidus A."/>
            <person name="Nolan M."/>
            <person name="Lucas S."/>
            <person name="Hammon N."/>
            <person name="Deshpande S."/>
            <person name="Cheng J.F."/>
            <person name="Tapia R."/>
            <person name="Han C."/>
            <person name="Goodwin L."/>
            <person name="Pitluck S."/>
            <person name="Liolios K."/>
            <person name="Ivanova N."/>
            <person name="Mavromatis K."/>
            <person name="Mikhailova N."/>
            <person name="Pati A."/>
            <person name="Chen A."/>
            <person name="Palaniappan K."/>
            <person name="Land M."/>
            <person name="Hauser L."/>
            <person name="Chang Y.J."/>
            <person name="Jeffries C.D."/>
            <person name="Brambilla E."/>
            <person name="Rohde M."/>
            <person name="Goker M."/>
            <person name="Detter J.C."/>
            <person name="Woyke T."/>
            <person name="Bristow J."/>
            <person name="Eisen J.A."/>
            <person name="Markowitz V."/>
            <person name="Hugenholtz P."/>
            <person name="Kyrpides N.C."/>
            <person name="Klenk H.P."/>
        </authorList>
    </citation>
    <scope>NUCLEOTIDE SEQUENCE [LARGE SCALE GENOMIC DNA]</scope>
    <source>
        <strain evidence="4">DSM 17365 / JCM 13257 / WB4</strain>
    </source>
</reference>
<dbReference type="eggNOG" id="COG0614">
    <property type="taxonomic scope" value="Bacteria"/>
</dbReference>
<dbReference type="Proteomes" id="UP000008718">
    <property type="component" value="Chromosome"/>
</dbReference>
<sequence length="348" mass="38984">MKTINKIAFLLAFVVSLPLSAQQKQMLTDMAGRKVLVPTIVRKVYTDRFASLPVFALNPKLLCNSTFEIKKEGQKYISPEYLSKPMSEDNDEEILKMKPDVIICSNMTGSNAAEEAATMQKRLKIPVLVINFTLPEYGAMFSFLGKALGCNQQAAGLIKYLNTYIYPIHQKLKILPETKRPRLYYAEGMKGENTEPSGSFHSQVIDFMEARNVAKTSIGGMHGMSAASMEQILKWNPEVILVWTGMPAGMGLGNAGTSKSTYDHIMTDPAWKKVQAVIHKKVYQIPSLPFGWFDRPPTTNIIPGVLWAAKTLYPDQVSFNINQALKEYFALFYHAKITDTDVNRLLGK</sequence>
<evidence type="ECO:0000313" key="3">
    <source>
        <dbReference type="EMBL" id="ADQ78652.1"/>
    </source>
</evidence>
<organism evidence="3 4">
    <name type="scientific">Paludibacter propionicigenes (strain DSM 17365 / JCM 13257 / WB4)</name>
    <dbReference type="NCBI Taxonomy" id="694427"/>
    <lineage>
        <taxon>Bacteria</taxon>
        <taxon>Pseudomonadati</taxon>
        <taxon>Bacteroidota</taxon>
        <taxon>Bacteroidia</taxon>
        <taxon>Bacteroidales</taxon>
        <taxon>Paludibacteraceae</taxon>
        <taxon>Paludibacter</taxon>
    </lineage>
</organism>
<accession>E4T1Q8</accession>
<evidence type="ECO:0000259" key="2">
    <source>
        <dbReference type="PROSITE" id="PS50983"/>
    </source>
</evidence>
<evidence type="ECO:0000256" key="1">
    <source>
        <dbReference type="SAM" id="SignalP"/>
    </source>
</evidence>
<gene>
    <name evidence="3" type="ordered locus">Palpr_0493</name>
</gene>
<dbReference type="PANTHER" id="PTHR30535">
    <property type="entry name" value="VITAMIN B12-BINDING PROTEIN"/>
    <property type="match status" value="1"/>
</dbReference>
<evidence type="ECO:0000313" key="4">
    <source>
        <dbReference type="Proteomes" id="UP000008718"/>
    </source>
</evidence>
<feature type="domain" description="Fe/B12 periplasmic-binding" evidence="2">
    <location>
        <begin position="42"/>
        <end position="316"/>
    </location>
</feature>
<dbReference type="AlphaFoldDB" id="E4T1Q8"/>
<feature type="chain" id="PRO_5003186781" evidence="1">
    <location>
        <begin position="22"/>
        <end position="348"/>
    </location>
</feature>
<dbReference type="Pfam" id="PF01497">
    <property type="entry name" value="Peripla_BP_2"/>
    <property type="match status" value="1"/>
</dbReference>
<dbReference type="Gene3D" id="1.20.58.2180">
    <property type="match status" value="1"/>
</dbReference>
<keyword evidence="1" id="KW-0732">Signal</keyword>
<dbReference type="GO" id="GO:0071281">
    <property type="term" value="P:cellular response to iron ion"/>
    <property type="evidence" value="ECO:0007669"/>
    <property type="project" value="TreeGrafter"/>
</dbReference>
<reference key="1">
    <citation type="submission" date="2010-11" db="EMBL/GenBank/DDBJ databases">
        <title>The complete genome of Paludibacter propionicigenes DSM 17365.</title>
        <authorList>
            <consortium name="US DOE Joint Genome Institute (JGI-PGF)"/>
            <person name="Lucas S."/>
            <person name="Copeland A."/>
            <person name="Lapidus A."/>
            <person name="Bruce D."/>
            <person name="Goodwin L."/>
            <person name="Pitluck S."/>
            <person name="Kyrpides N."/>
            <person name="Mavromatis K."/>
            <person name="Ivanova N."/>
            <person name="Munk A.C."/>
            <person name="Brettin T."/>
            <person name="Detter J.C."/>
            <person name="Han C."/>
            <person name="Tapia R."/>
            <person name="Land M."/>
            <person name="Hauser L."/>
            <person name="Markowitz V."/>
            <person name="Cheng J.-F."/>
            <person name="Hugenholtz P."/>
            <person name="Woyke T."/>
            <person name="Wu D."/>
            <person name="Gronow S."/>
            <person name="Wellnitz S."/>
            <person name="Brambilla E."/>
            <person name="Klenk H.-P."/>
            <person name="Eisen J.A."/>
        </authorList>
    </citation>
    <scope>NUCLEOTIDE SEQUENCE</scope>
    <source>
        <strain>WB4</strain>
    </source>
</reference>
<name>E4T1Q8_PALPW</name>
<dbReference type="SUPFAM" id="SSF53807">
    <property type="entry name" value="Helical backbone' metal receptor"/>
    <property type="match status" value="1"/>
</dbReference>
<dbReference type="STRING" id="694427.Palpr_0493"/>
<dbReference type="OrthoDB" id="9787830at2"/>